<dbReference type="PANTHER" id="PTHR43742:SF3">
    <property type="entry name" value="DIMETHYL SULFOXIDE REDUCTASE DMSA"/>
    <property type="match status" value="1"/>
</dbReference>
<evidence type="ECO:0000256" key="1">
    <source>
        <dbReference type="ARBA" id="ARBA00010312"/>
    </source>
</evidence>
<dbReference type="AlphaFoldDB" id="A0A3N0IX25"/>
<accession>A0A3N0IX25</accession>
<evidence type="ECO:0000256" key="2">
    <source>
        <dbReference type="ARBA" id="ARBA00022723"/>
    </source>
</evidence>
<dbReference type="GO" id="GO:0043546">
    <property type="term" value="F:molybdopterin cofactor binding"/>
    <property type="evidence" value="ECO:0007669"/>
    <property type="project" value="InterPro"/>
</dbReference>
<dbReference type="SUPFAM" id="SSF53706">
    <property type="entry name" value="Formate dehydrogenase/DMSO reductase, domains 1-3"/>
    <property type="match status" value="1"/>
</dbReference>
<keyword evidence="7" id="KW-1185">Reference proteome</keyword>
<dbReference type="InterPro" id="IPR050612">
    <property type="entry name" value="Prok_Mopterin_Oxidored"/>
</dbReference>
<dbReference type="Gene3D" id="3.40.228.10">
    <property type="entry name" value="Dimethylsulfoxide Reductase, domain 2"/>
    <property type="match status" value="1"/>
</dbReference>
<dbReference type="EMBL" id="PPTT01000004">
    <property type="protein sequence ID" value="RDB70725.1"/>
    <property type="molecule type" value="Genomic_DNA"/>
</dbReference>
<comment type="caution">
    <text evidence="6">The sequence shown here is derived from an EMBL/GenBank/DDBJ whole genome shotgun (WGS) entry which is preliminary data.</text>
</comment>
<dbReference type="Proteomes" id="UP000270112">
    <property type="component" value="Unassembled WGS sequence"/>
</dbReference>
<dbReference type="Pfam" id="PF00384">
    <property type="entry name" value="Molybdopterin"/>
    <property type="match status" value="1"/>
</dbReference>
<evidence type="ECO:0000313" key="6">
    <source>
        <dbReference type="EMBL" id="RNM41485.1"/>
    </source>
</evidence>
<feature type="domain" description="Molybdopterin oxidoreductase" evidence="3">
    <location>
        <begin position="152"/>
        <end position="617"/>
    </location>
</feature>
<dbReference type="Proteomes" id="UP000253817">
    <property type="component" value="Unassembled WGS sequence"/>
</dbReference>
<dbReference type="Gene3D" id="3.40.50.740">
    <property type="match status" value="2"/>
</dbReference>
<dbReference type="EMBL" id="QICC01000035">
    <property type="protein sequence ID" value="RNM41485.1"/>
    <property type="molecule type" value="Genomic_DNA"/>
</dbReference>
<sequence>MNDLRRLCDSFDMLIELIEMSIQAEEKSMGEVARSASARGISRRGFVGASAAAALLLASGCAPENKLKKTEETEEQRFRLDAELDEAVSGEWKAVPCWHSCGGKCLLKAYVVDGVVTRVKTDDVYDDSLETFQNRACPRGRSQRMTIFGADRLKYPMKRKNWQPGGGENVNGELRGVDEWERISWDEAIELTAKEMRRIYDTHGGRSVLFANYGRTQAHSKLLAAMGGYTNFTFTDSYGSNFLYTGEMGGNFGHSEAAYSTNDRLDLLNAEVISFQGGNPGWASGGTPLYNFYRAKQSGAEFIYIGPEYNVTASTLEAKWIPIRPATDTAFLLGVAHEMLRLDQEQGDVVDWDFIGKYTVGFTMDSLPEDASVEECFYGYVMGEYDGTPKTAEWASEICGAPAEDIAWYAEKIGKTHAATMIFSYAPSRCNGAESFPQMMMTIGSMGGHMGKPGHACGPQYHFWASNDGPALITPGSMRDMDLPKVLESIGGFDTSGEAGASYLGGSAIPNRVDDVILTSFMWSAVVDGKYTYFGNVVDRSKGLSLIEEPEEREIDIRMIWSDMCNFITTRQNTNLGIEAYRKVDFAVSTSYVFTPAAQFSDIVFPCTTPWEGPGYDEKYPMLFSQQNRESFIIPHWAVAPLYEAKSERDIQYLLLEALGFEADLFYPASEEQRHFDRIVNTTVLDEDGKTWVPLVTITQEDLDEVGLEGKVQEGKIGYKELMEAGVYHVPRKEGDNYGFIAFKDFVDDPEANPRPYTKSGKIELYCQEKLNILNRLGFSKEPQKPYVDYHKPKYGYEETFEDWDNKVKGAYPLQVFNGHYLRRSHTSFDAVGCMREAYKNPVFMNADDAAERGLQDGDWVRIFNQNGEVLRQVSALETMMPGVVNLPHGSWPEIDPDLGISVNGGTNFLTDSTVGDSCVQGYNTVLVEIEKYEKQDILPDEARPVVVPKGIEE</sequence>
<dbReference type="InterPro" id="IPR006656">
    <property type="entry name" value="Mopterin_OxRdtase"/>
</dbReference>
<dbReference type="Gene3D" id="2.40.40.20">
    <property type="match status" value="1"/>
</dbReference>
<dbReference type="GO" id="GO:0030288">
    <property type="term" value="C:outer membrane-bounded periplasmic space"/>
    <property type="evidence" value="ECO:0007669"/>
    <property type="project" value="TreeGrafter"/>
</dbReference>
<feature type="domain" description="Molybdopterin dinucleotide-binding" evidence="4">
    <location>
        <begin position="814"/>
        <end position="917"/>
    </location>
</feature>
<dbReference type="SUPFAM" id="SSF50692">
    <property type="entry name" value="ADC-like"/>
    <property type="match status" value="1"/>
</dbReference>
<dbReference type="GO" id="GO:0016491">
    <property type="term" value="F:oxidoreductase activity"/>
    <property type="evidence" value="ECO:0007669"/>
    <property type="project" value="InterPro"/>
</dbReference>
<dbReference type="GO" id="GO:0030151">
    <property type="term" value="F:molybdenum ion binding"/>
    <property type="evidence" value="ECO:0007669"/>
    <property type="project" value="TreeGrafter"/>
</dbReference>
<keyword evidence="2" id="KW-0479">Metal-binding</keyword>
<reference evidence="5 7" key="1">
    <citation type="journal article" date="2018" name="Elife">
        <title>Discovery and characterization of a prevalent human gut bacterial enzyme sufficient for the inactivation of a family of plant toxins.</title>
        <authorList>
            <person name="Koppel N."/>
            <person name="Bisanz J.E."/>
            <person name="Pandelia M.E."/>
            <person name="Turnbaugh P.J."/>
            <person name="Balskus E.P."/>
        </authorList>
    </citation>
    <scope>NUCLEOTIDE SEQUENCE [LARGE SCALE GENOMIC DNA]</scope>
    <source>
        <strain evidence="5 7">DSM 16107</strain>
    </source>
</reference>
<dbReference type="InterPro" id="IPR006657">
    <property type="entry name" value="MoPterin_dinucl-bd_dom"/>
</dbReference>
<comment type="similarity">
    <text evidence="1">Belongs to the prokaryotic molybdopterin-containing oxidoreductase family.</text>
</comment>
<evidence type="ECO:0000259" key="4">
    <source>
        <dbReference type="Pfam" id="PF01568"/>
    </source>
</evidence>
<dbReference type="Pfam" id="PF01568">
    <property type="entry name" value="Molydop_binding"/>
    <property type="match status" value="1"/>
</dbReference>
<evidence type="ECO:0000259" key="3">
    <source>
        <dbReference type="Pfam" id="PF00384"/>
    </source>
</evidence>
<gene>
    <name evidence="5" type="ORF">C1876_03165</name>
    <name evidence="6" type="ORF">DMP09_09425</name>
</gene>
<evidence type="ECO:0000313" key="8">
    <source>
        <dbReference type="Proteomes" id="UP000270112"/>
    </source>
</evidence>
<reference evidence="6" key="3">
    <citation type="journal article" date="2019" name="Microbiol. Resour. Announc.">
        <title>Draft Genome Sequences of Type Strains of Gordonibacter faecihominis, Paraeggerthella hongkongensis, Parvibacter caecicola,Slackia equolifaciens, Slackia faecicanis, and Slackia isoflavoniconvertens.</title>
        <authorList>
            <person name="Danylec N."/>
            <person name="Stoll D.A."/>
            <person name="Dotsch A."/>
            <person name="Huch M."/>
        </authorList>
    </citation>
    <scope>NUCLEOTIDE SEQUENCE</scope>
    <source>
        <strain evidence="6">DSM 16107</strain>
    </source>
</reference>
<dbReference type="Gene3D" id="2.20.25.90">
    <property type="entry name" value="ADC-like domains"/>
    <property type="match status" value="1"/>
</dbReference>
<dbReference type="InterPro" id="IPR009010">
    <property type="entry name" value="Asp_de-COase-like_dom_sf"/>
</dbReference>
<evidence type="ECO:0000313" key="5">
    <source>
        <dbReference type="EMBL" id="RDB70725.1"/>
    </source>
</evidence>
<dbReference type="GO" id="GO:0009061">
    <property type="term" value="P:anaerobic respiration"/>
    <property type="evidence" value="ECO:0007669"/>
    <property type="project" value="TreeGrafter"/>
</dbReference>
<dbReference type="PANTHER" id="PTHR43742">
    <property type="entry name" value="TRIMETHYLAMINE-N-OXIDE REDUCTASE"/>
    <property type="match status" value="1"/>
</dbReference>
<evidence type="ECO:0000313" key="7">
    <source>
        <dbReference type="Proteomes" id="UP000253817"/>
    </source>
</evidence>
<reference evidence="8" key="2">
    <citation type="submission" date="2018-05" db="EMBL/GenBank/DDBJ databases">
        <title>Genome Sequencing of selected type strains of the family Eggerthellaceae.</title>
        <authorList>
            <person name="Danylec N."/>
            <person name="Stoll D.A."/>
            <person name="Doetsch A."/>
            <person name="Huch M."/>
        </authorList>
    </citation>
    <scope>NUCLEOTIDE SEQUENCE [LARGE SCALE GENOMIC DNA]</scope>
    <source>
        <strain evidence="8">DSM 16107</strain>
    </source>
</reference>
<dbReference type="GO" id="GO:0009055">
    <property type="term" value="F:electron transfer activity"/>
    <property type="evidence" value="ECO:0007669"/>
    <property type="project" value="TreeGrafter"/>
</dbReference>
<protein>
    <submittedName>
        <fullName evidence="6">Dimethyl sulfoxide reductase subunit A</fullName>
    </submittedName>
</protein>
<proteinExistence type="inferred from homology"/>
<name>A0A3N0IX25_9ACTN</name>
<organism evidence="6 8">
    <name type="scientific">Eggerthella sinensis</name>
    <dbReference type="NCBI Taxonomy" id="242230"/>
    <lineage>
        <taxon>Bacteria</taxon>
        <taxon>Bacillati</taxon>
        <taxon>Actinomycetota</taxon>
        <taxon>Coriobacteriia</taxon>
        <taxon>Eggerthellales</taxon>
        <taxon>Eggerthellaceae</taxon>
        <taxon>Eggerthella</taxon>
    </lineage>
</organism>